<proteinExistence type="predicted"/>
<evidence type="ECO:0000256" key="1">
    <source>
        <dbReference type="ARBA" id="ARBA00023015"/>
    </source>
</evidence>
<dbReference type="InterPro" id="IPR009057">
    <property type="entry name" value="Homeodomain-like_sf"/>
</dbReference>
<evidence type="ECO:0000256" key="4">
    <source>
        <dbReference type="PROSITE-ProRule" id="PRU00335"/>
    </source>
</evidence>
<dbReference type="AlphaFoldDB" id="A0A941AJC5"/>
<dbReference type="PANTHER" id="PTHR30055">
    <property type="entry name" value="HTH-TYPE TRANSCRIPTIONAL REGULATOR RUTR"/>
    <property type="match status" value="1"/>
</dbReference>
<feature type="domain" description="HTH tetR-type" evidence="5">
    <location>
        <begin position="95"/>
        <end position="155"/>
    </location>
</feature>
<dbReference type="PANTHER" id="PTHR30055:SF234">
    <property type="entry name" value="HTH-TYPE TRANSCRIPTIONAL REGULATOR BETI"/>
    <property type="match status" value="1"/>
</dbReference>
<evidence type="ECO:0000256" key="2">
    <source>
        <dbReference type="ARBA" id="ARBA00023125"/>
    </source>
</evidence>
<dbReference type="Gene3D" id="1.10.10.60">
    <property type="entry name" value="Homeodomain-like"/>
    <property type="match status" value="1"/>
</dbReference>
<evidence type="ECO:0000313" key="6">
    <source>
        <dbReference type="EMBL" id="MBP2706180.1"/>
    </source>
</evidence>
<sequence length="307" mass="31732">MNAAPVDPAPVDAALVDPALVDPALVDPALVDPALVNAALAAAEEHGTDVAEVSLGEIAAAAGISRSTLLRRIGGSRTTLDEAVRAAGFDPGGRPPVRDRALDAAATLINQEGLGAVTLEAVAAAARCSPTSLHAIFGGRDGLLAVMFDRYLPLPDLEALAADPPERIEDTVHAIYRALVEAFLREPRVLPAIFGDLLSRPDGPAARTLKANLPRMFASLNSLLSSQIGAGRLRPLPVPLLIQLMFGPMVGHMLLRPALQESLGDILPPLEEVARTFAEAFLRATAVSGITSGPAPGPASGPAPRTV</sequence>
<organism evidence="6 7">
    <name type="scientific">Microbispora oryzae</name>
    <dbReference type="NCBI Taxonomy" id="2806554"/>
    <lineage>
        <taxon>Bacteria</taxon>
        <taxon>Bacillati</taxon>
        <taxon>Actinomycetota</taxon>
        <taxon>Actinomycetes</taxon>
        <taxon>Streptosporangiales</taxon>
        <taxon>Streptosporangiaceae</taxon>
        <taxon>Microbispora</taxon>
    </lineage>
</organism>
<accession>A0A941AJC5</accession>
<keyword evidence="1" id="KW-0805">Transcription regulation</keyword>
<dbReference type="Gene3D" id="1.10.357.10">
    <property type="entry name" value="Tetracycline Repressor, domain 2"/>
    <property type="match status" value="2"/>
</dbReference>
<dbReference type="SUPFAM" id="SSF48498">
    <property type="entry name" value="Tetracyclin repressor-like, C-terminal domain"/>
    <property type="match status" value="1"/>
</dbReference>
<dbReference type="GO" id="GO:0000976">
    <property type="term" value="F:transcription cis-regulatory region binding"/>
    <property type="evidence" value="ECO:0007669"/>
    <property type="project" value="TreeGrafter"/>
</dbReference>
<evidence type="ECO:0000313" key="7">
    <source>
        <dbReference type="Proteomes" id="UP000674234"/>
    </source>
</evidence>
<gene>
    <name evidence="6" type="ORF">JOL79_20430</name>
</gene>
<keyword evidence="7" id="KW-1185">Reference proteome</keyword>
<dbReference type="Proteomes" id="UP000674234">
    <property type="component" value="Unassembled WGS sequence"/>
</dbReference>
<protein>
    <submittedName>
        <fullName evidence="6">TetR/AcrR family transcriptional regulator</fullName>
    </submittedName>
</protein>
<keyword evidence="2 4" id="KW-0238">DNA-binding</keyword>
<dbReference type="GO" id="GO:0003700">
    <property type="term" value="F:DNA-binding transcription factor activity"/>
    <property type="evidence" value="ECO:0007669"/>
    <property type="project" value="TreeGrafter"/>
</dbReference>
<dbReference type="SUPFAM" id="SSF46689">
    <property type="entry name" value="Homeodomain-like"/>
    <property type="match status" value="1"/>
</dbReference>
<evidence type="ECO:0000259" key="5">
    <source>
        <dbReference type="PROSITE" id="PS50977"/>
    </source>
</evidence>
<dbReference type="EMBL" id="JAFCNB010000011">
    <property type="protein sequence ID" value="MBP2706180.1"/>
    <property type="molecule type" value="Genomic_DNA"/>
</dbReference>
<dbReference type="PROSITE" id="PS50977">
    <property type="entry name" value="HTH_TETR_2"/>
    <property type="match status" value="1"/>
</dbReference>
<keyword evidence="3" id="KW-0804">Transcription</keyword>
<evidence type="ECO:0000256" key="3">
    <source>
        <dbReference type="ARBA" id="ARBA00023163"/>
    </source>
</evidence>
<dbReference type="InterPro" id="IPR036271">
    <property type="entry name" value="Tet_transcr_reg_TetR-rel_C_sf"/>
</dbReference>
<feature type="DNA-binding region" description="H-T-H motif" evidence="4">
    <location>
        <begin position="118"/>
        <end position="137"/>
    </location>
</feature>
<dbReference type="InterPro" id="IPR001647">
    <property type="entry name" value="HTH_TetR"/>
</dbReference>
<dbReference type="InterPro" id="IPR050109">
    <property type="entry name" value="HTH-type_TetR-like_transc_reg"/>
</dbReference>
<dbReference type="Pfam" id="PF00440">
    <property type="entry name" value="TetR_N"/>
    <property type="match status" value="1"/>
</dbReference>
<comment type="caution">
    <text evidence="6">The sequence shown here is derived from an EMBL/GenBank/DDBJ whole genome shotgun (WGS) entry which is preliminary data.</text>
</comment>
<reference evidence="6" key="1">
    <citation type="submission" date="2021-02" db="EMBL/GenBank/DDBJ databases">
        <title>Draft genome sequence of Microbispora sp. RL4-1S isolated from rice leaves in Thailand.</title>
        <authorList>
            <person name="Muangham S."/>
            <person name="Duangmal K."/>
        </authorList>
    </citation>
    <scope>NUCLEOTIDE SEQUENCE</scope>
    <source>
        <strain evidence="6">RL4-1S</strain>
    </source>
</reference>
<name>A0A941AJC5_9ACTN</name>